<feature type="domain" description="DUF4261" evidence="1">
    <location>
        <begin position="206"/>
        <end position="287"/>
    </location>
</feature>
<accession>A0A1T4VTT7</accession>
<gene>
    <name evidence="2" type="ORF">SAMN02745111_01580</name>
</gene>
<dbReference type="RefSeq" id="WP_078766439.1">
    <property type="nucleotide sequence ID" value="NZ_FUXZ01000009.1"/>
</dbReference>
<dbReference type="EMBL" id="FUXZ01000009">
    <property type="protein sequence ID" value="SKA68424.1"/>
    <property type="molecule type" value="Genomic_DNA"/>
</dbReference>
<keyword evidence="3" id="KW-1185">Reference proteome</keyword>
<dbReference type="Proteomes" id="UP000190814">
    <property type="component" value="Unassembled WGS sequence"/>
</dbReference>
<dbReference type="InterPro" id="IPR025357">
    <property type="entry name" value="DUF4261"/>
</dbReference>
<proteinExistence type="predicted"/>
<evidence type="ECO:0000313" key="2">
    <source>
        <dbReference type="EMBL" id="SKA68424.1"/>
    </source>
</evidence>
<evidence type="ECO:0000259" key="1">
    <source>
        <dbReference type="Pfam" id="PF14080"/>
    </source>
</evidence>
<organism evidence="2 3">
    <name type="scientific">Eubacterium uniforme</name>
    <dbReference type="NCBI Taxonomy" id="39495"/>
    <lineage>
        <taxon>Bacteria</taxon>
        <taxon>Bacillati</taxon>
        <taxon>Bacillota</taxon>
        <taxon>Clostridia</taxon>
        <taxon>Eubacteriales</taxon>
        <taxon>Eubacteriaceae</taxon>
        <taxon>Eubacterium</taxon>
    </lineage>
</organism>
<evidence type="ECO:0000313" key="3">
    <source>
        <dbReference type="Proteomes" id="UP000190814"/>
    </source>
</evidence>
<name>A0A1T4VTT7_9FIRM</name>
<dbReference type="AlphaFoldDB" id="A0A1T4VTT7"/>
<dbReference type="OrthoDB" id="277550at2"/>
<dbReference type="STRING" id="39495.SAMN02745111_01580"/>
<sequence length="296" mass="34030">MGFLKTLKEKVFKQDLENYENAGMIFAVRLLFEDRCRMPMPDDMDKIMKKHLGSTTMLSYSDEMTGYMANDYKVHYEDDDDLPVQLLIMKCVEIDEPVMDGLEISQLWDCPDGEEILKTCKYQVVANDMLASGLDHKVRAEMLVNFIEALVEMYPTCKAVVVEKSKKMLTREDIVNCNIPMELKFIHYAVNVRSFNVDGTNDKIVDTIGMSTLYLPDLQYHFTGMDTKDVVNHAYNLLSYIYDNKNPIESGNTVDGLKQGLINMDVQWKVQYEESLIQPIREVLDVNMGEHAAGKR</sequence>
<dbReference type="Pfam" id="PF14080">
    <property type="entry name" value="DUF4261"/>
    <property type="match status" value="1"/>
</dbReference>
<protein>
    <recommendedName>
        <fullName evidence="1">DUF4261 domain-containing protein</fullName>
    </recommendedName>
</protein>
<reference evidence="2 3" key="1">
    <citation type="submission" date="2017-02" db="EMBL/GenBank/DDBJ databases">
        <authorList>
            <person name="Peterson S.W."/>
        </authorList>
    </citation>
    <scope>NUCLEOTIDE SEQUENCE [LARGE SCALE GENOMIC DNA]</scope>
    <source>
        <strain evidence="2 3">ATCC 35992</strain>
    </source>
</reference>